<dbReference type="GO" id="GO:0016787">
    <property type="term" value="F:hydrolase activity"/>
    <property type="evidence" value="ECO:0007669"/>
    <property type="project" value="UniProtKB-KW"/>
</dbReference>
<dbReference type="GO" id="GO:0005886">
    <property type="term" value="C:plasma membrane"/>
    <property type="evidence" value="ECO:0007669"/>
    <property type="project" value="UniProtKB-SubCell"/>
</dbReference>
<evidence type="ECO:0000259" key="9">
    <source>
        <dbReference type="Pfam" id="PF12704"/>
    </source>
</evidence>
<feature type="transmembrane region" description="Helical" evidence="7">
    <location>
        <begin position="352"/>
        <end position="375"/>
    </location>
</feature>
<comment type="subcellular location">
    <subcellularLocation>
        <location evidence="1">Cell membrane</location>
        <topology evidence="1">Multi-pass membrane protein</topology>
    </subcellularLocation>
</comment>
<keyword evidence="10" id="KW-0067">ATP-binding</keyword>
<evidence type="ECO:0000256" key="2">
    <source>
        <dbReference type="ARBA" id="ARBA00022475"/>
    </source>
</evidence>
<evidence type="ECO:0000256" key="5">
    <source>
        <dbReference type="ARBA" id="ARBA00023136"/>
    </source>
</evidence>
<accession>A0A399E8V2</accession>
<evidence type="ECO:0000259" key="8">
    <source>
        <dbReference type="Pfam" id="PF02687"/>
    </source>
</evidence>
<name>A0A399E8V2_9DEIN</name>
<feature type="transmembrane region" description="Helical" evidence="7">
    <location>
        <begin position="395"/>
        <end position="414"/>
    </location>
</feature>
<dbReference type="RefSeq" id="WP_245391965.1">
    <property type="nucleotide sequence ID" value="NZ_JBHSXZ010000022.1"/>
</dbReference>
<evidence type="ECO:0000256" key="3">
    <source>
        <dbReference type="ARBA" id="ARBA00022692"/>
    </source>
</evidence>
<evidence type="ECO:0000313" key="11">
    <source>
        <dbReference type="Proteomes" id="UP000266089"/>
    </source>
</evidence>
<evidence type="ECO:0000256" key="1">
    <source>
        <dbReference type="ARBA" id="ARBA00004651"/>
    </source>
</evidence>
<protein>
    <submittedName>
        <fullName evidence="10">Macrolide export ATP-binding/permease protein MacB</fullName>
        <ecNumber evidence="10">3.6.3.-</ecNumber>
    </submittedName>
</protein>
<dbReference type="EMBL" id="QWKX01000002">
    <property type="protein sequence ID" value="RIH79923.1"/>
    <property type="molecule type" value="Genomic_DNA"/>
</dbReference>
<dbReference type="InterPro" id="IPR003838">
    <property type="entry name" value="ABC3_permease_C"/>
</dbReference>
<keyword evidence="3 7" id="KW-0812">Transmembrane</keyword>
<evidence type="ECO:0000256" key="6">
    <source>
        <dbReference type="ARBA" id="ARBA00038076"/>
    </source>
</evidence>
<comment type="caution">
    <text evidence="10">The sequence shown here is derived from an EMBL/GenBank/DDBJ whole genome shotgun (WGS) entry which is preliminary data.</text>
</comment>
<dbReference type="PANTHER" id="PTHR30572">
    <property type="entry name" value="MEMBRANE COMPONENT OF TRANSPORTER-RELATED"/>
    <property type="match status" value="1"/>
</dbReference>
<keyword evidence="5 7" id="KW-0472">Membrane</keyword>
<keyword evidence="4 7" id="KW-1133">Transmembrane helix</keyword>
<dbReference type="Proteomes" id="UP000266089">
    <property type="component" value="Unassembled WGS sequence"/>
</dbReference>
<dbReference type="AlphaFoldDB" id="A0A399E8V2"/>
<feature type="transmembrane region" description="Helical" evidence="7">
    <location>
        <begin position="41"/>
        <end position="61"/>
    </location>
</feature>
<keyword evidence="10" id="KW-0378">Hydrolase</keyword>
<organism evidence="10 11">
    <name type="scientific">Meiothermus taiwanensis</name>
    <dbReference type="NCBI Taxonomy" id="172827"/>
    <lineage>
        <taxon>Bacteria</taxon>
        <taxon>Thermotogati</taxon>
        <taxon>Deinococcota</taxon>
        <taxon>Deinococci</taxon>
        <taxon>Thermales</taxon>
        <taxon>Thermaceae</taxon>
        <taxon>Meiothermus</taxon>
    </lineage>
</organism>
<gene>
    <name evidence="10" type="primary">macB_2</name>
    <name evidence="10" type="ORF">Mcate_00152</name>
</gene>
<sequence>MSVSVAGSAPQKVRSHVGGMNPWQVFRIAWRAILGNPLRSVLTTLGVIIGVAAVVALTMVGQGSTANITRSLQSLGTNLITIGSNTGGRGGGFGLVRFGGPQTITLADAEAVQSAFADRIVGIAPTLQSNQQVKVGANNLNATVIGTWPDYASVRNAQPASGSFFNETDLQSRRRVAVIGYGIAQDLFGGQDPIGQRIRIAGISFTVVGVLPDKGDSGFASPNYQVMVPLSTYLQRLARSSSTGQPRVNAIYVQAPDKDALPRLQQELTDFMAQRRKVTDPSEYDFSVQNQADALASVNQVTQTMTLFLGGVAGISLLVGGIGIMNIMLVSVTERTREIGIRKALGAKPRDILTQFLVESVVLSVGGGILGILLGLAMAGSVGQLLRVTPVFDPFSMVLAFLFSVAVGVFFGFYPASRAARLDPVESLRYE</sequence>
<keyword evidence="10" id="KW-0547">Nucleotide-binding</keyword>
<dbReference type="GO" id="GO:0022857">
    <property type="term" value="F:transmembrane transporter activity"/>
    <property type="evidence" value="ECO:0007669"/>
    <property type="project" value="TreeGrafter"/>
</dbReference>
<evidence type="ECO:0000256" key="4">
    <source>
        <dbReference type="ARBA" id="ARBA00022989"/>
    </source>
</evidence>
<feature type="transmembrane region" description="Helical" evidence="7">
    <location>
        <begin position="307"/>
        <end position="332"/>
    </location>
</feature>
<feature type="domain" description="ABC3 transporter permease C-terminal" evidence="8">
    <location>
        <begin position="312"/>
        <end position="424"/>
    </location>
</feature>
<dbReference type="InterPro" id="IPR050250">
    <property type="entry name" value="Macrolide_Exporter_MacB"/>
</dbReference>
<evidence type="ECO:0000256" key="7">
    <source>
        <dbReference type="SAM" id="Phobius"/>
    </source>
</evidence>
<dbReference type="EC" id="3.6.3.-" evidence="10"/>
<keyword evidence="2" id="KW-1003">Cell membrane</keyword>
<evidence type="ECO:0000313" key="10">
    <source>
        <dbReference type="EMBL" id="RIH79923.1"/>
    </source>
</evidence>
<reference evidence="10 11" key="1">
    <citation type="submission" date="2018-08" db="EMBL/GenBank/DDBJ databases">
        <title>Meiothermus cateniformans JCM 15151 genome sequencing project.</title>
        <authorList>
            <person name="Da Costa M.S."/>
            <person name="Albuquerque L."/>
            <person name="Raposo P."/>
            <person name="Froufe H.J.C."/>
            <person name="Barroso C.S."/>
            <person name="Egas C."/>
        </authorList>
    </citation>
    <scope>NUCLEOTIDE SEQUENCE [LARGE SCALE GENOMIC DNA]</scope>
    <source>
        <strain evidence="10 11">JCM 15151</strain>
    </source>
</reference>
<dbReference type="Pfam" id="PF12704">
    <property type="entry name" value="MacB_PCD"/>
    <property type="match status" value="1"/>
</dbReference>
<dbReference type="PANTHER" id="PTHR30572:SF4">
    <property type="entry name" value="ABC TRANSPORTER PERMEASE YTRF"/>
    <property type="match status" value="1"/>
</dbReference>
<feature type="domain" description="MacB-like periplasmic core" evidence="9">
    <location>
        <begin position="40"/>
        <end position="270"/>
    </location>
</feature>
<comment type="similarity">
    <text evidence="6">Belongs to the ABC-4 integral membrane protein family.</text>
</comment>
<dbReference type="Pfam" id="PF02687">
    <property type="entry name" value="FtsX"/>
    <property type="match status" value="1"/>
</dbReference>
<dbReference type="GO" id="GO:0005524">
    <property type="term" value="F:ATP binding"/>
    <property type="evidence" value="ECO:0007669"/>
    <property type="project" value="UniProtKB-KW"/>
</dbReference>
<dbReference type="InterPro" id="IPR025857">
    <property type="entry name" value="MacB_PCD"/>
</dbReference>
<proteinExistence type="inferred from homology"/>